<evidence type="ECO:0000256" key="1">
    <source>
        <dbReference type="SAM" id="MobiDB-lite"/>
    </source>
</evidence>
<protein>
    <submittedName>
        <fullName evidence="2">Uncharacterized protein</fullName>
    </submittedName>
</protein>
<accession>A0A9X2Q8S9</accession>
<reference evidence="2" key="1">
    <citation type="submission" date="2022-08" db="EMBL/GenBank/DDBJ databases">
        <title>Genomic Encyclopedia of Type Strains, Phase V (KMG-V): Genome sequencing to study the core and pangenomes of soil and plant-associated prokaryotes.</title>
        <authorList>
            <person name="Whitman W."/>
        </authorList>
    </citation>
    <scope>NUCLEOTIDE SEQUENCE</scope>
    <source>
        <strain evidence="2">SP3049</strain>
    </source>
</reference>
<dbReference type="AlphaFoldDB" id="A0A9X2Q8S9"/>
<evidence type="ECO:0000313" key="3">
    <source>
        <dbReference type="Proteomes" id="UP001155057"/>
    </source>
</evidence>
<gene>
    <name evidence="2" type="ORF">GGP61_003164</name>
</gene>
<sequence>MAENVTIQFQAGMNRRADAPAQAPYELHNAKLGVHGGVRAYRAPEVMEDPAVTQEPNTPDEPGGEKPWIRWNDQWFSRFSDSFNDANGEPVEVLQNHDKHNGNLYVTGTKSRQLSGDNQKSPHTWRVDKNANGFDPFVLSEPPAITSIAVSGSFEAGEARSGDVLDTSDKKGGIKGKRAVSYLAIPVNERGAAGPWVYFSHYPKNDDVDQYRAVTYGINTNGEAKYVEVYRTREWKEVYELTSQGMIPPPDLSYYYLDRVSLNPDGIGDNASTSGTLVDANHWAHEYDSEEKAANVLPTDTNDRKINAWTYESIDYNKYQNYVDSLEVGYSFVVDLGPPVHVGAEAMRMVGRDRMMYGAPQWPLKPVQFAMATHDTTTSRNSDWGNSTGSRLYAYEYSVASEDSVVYGPPTTIDGDAHPIWQGEQAVNMWTGGGSEYSDRNTAKSNGVYTTDSRSLYNIDVDIFDPFEDTTATRYPEDVNNKKWVEEPNVVLLSERFRPLEVTFEDQYQVPEGESIRAFSPARLSEDDSIANYSFYIYTDEGVHSGELTQDNAQTYRVSTVGVKNYTVSPDNTPVYQKSLYQVTKYGSVYIGTDNRVYSLRGRKFNALDSAVPNIWYSDLSEPQFSDVEYQAIYNNYSDVWSQVGGFDGDKTLTPYDIAYDQHRDQIMVATLNNVWIFDIDQEGWVGNYNVSGVENLQYIGSLESSNTATHKAVMAHKNPGSSAEYVLLNEDGEPLTDNAVVTNPILRSPNESKIREVTADYDPLSRDADVSLNSGSTTVNVESGDTFDTASPSLDKMATVFIPQGEDGGSKNLTGLIGSVTDATTAELTEPAGVDAATTSPIPLRWFPPAIIRQEPTGDHYSVNDVNGDPVRRTELAYKIHPRRRRYPRMNGTGHVMRVEKFRNFKSLQLKVEQSDL</sequence>
<dbReference type="RefSeq" id="WP_259124346.1">
    <property type="nucleotide sequence ID" value="NZ_JANUAE010000015.1"/>
</dbReference>
<dbReference type="EMBL" id="JANUAE010000015">
    <property type="protein sequence ID" value="MCS3711531.1"/>
    <property type="molecule type" value="Genomic_DNA"/>
</dbReference>
<proteinExistence type="predicted"/>
<comment type="caution">
    <text evidence="2">The sequence shown here is derived from an EMBL/GenBank/DDBJ whole genome shotgun (WGS) entry which is preliminary data.</text>
</comment>
<organism evidence="2 3">
    <name type="scientific">Salinibacter ruber</name>
    <dbReference type="NCBI Taxonomy" id="146919"/>
    <lineage>
        <taxon>Bacteria</taxon>
        <taxon>Pseudomonadati</taxon>
        <taxon>Rhodothermota</taxon>
        <taxon>Rhodothermia</taxon>
        <taxon>Rhodothermales</taxon>
        <taxon>Salinibacteraceae</taxon>
        <taxon>Salinibacter</taxon>
    </lineage>
</organism>
<evidence type="ECO:0000313" key="2">
    <source>
        <dbReference type="EMBL" id="MCS3711531.1"/>
    </source>
</evidence>
<name>A0A9X2Q8S9_9BACT</name>
<dbReference type="Proteomes" id="UP001155057">
    <property type="component" value="Unassembled WGS sequence"/>
</dbReference>
<feature type="region of interest" description="Disordered" evidence="1">
    <location>
        <begin position="47"/>
        <end position="66"/>
    </location>
</feature>